<evidence type="ECO:0000313" key="2">
    <source>
        <dbReference type="Proteomes" id="UP000323317"/>
    </source>
</evidence>
<dbReference type="AlphaFoldDB" id="A0A5D4KG39"/>
<evidence type="ECO:0000313" key="1">
    <source>
        <dbReference type="EMBL" id="TYR75839.1"/>
    </source>
</evidence>
<gene>
    <name evidence="1" type="ORF">FZC79_09490</name>
</gene>
<comment type="caution">
    <text evidence="1">The sequence shown here is derived from an EMBL/GenBank/DDBJ whole genome shotgun (WGS) entry which is preliminary data.</text>
</comment>
<reference evidence="1 2" key="1">
    <citation type="submission" date="2019-08" db="EMBL/GenBank/DDBJ databases">
        <title>Bacillus genomes from the desert of Cuatro Cienegas, Coahuila.</title>
        <authorList>
            <person name="Olmedo-Alvarez G."/>
        </authorList>
    </citation>
    <scope>NUCLEOTIDE SEQUENCE [LARGE SCALE GENOMIC DNA]</scope>
    <source>
        <strain evidence="1 2">CH40_1T</strain>
    </source>
</reference>
<accession>A0A5D4KG39</accession>
<dbReference type="Proteomes" id="UP000323317">
    <property type="component" value="Unassembled WGS sequence"/>
</dbReference>
<sequence>MNHSLQMYIQYEVKESYIEQYQKLMKDIFSTLSLYEAGDIEWMSSPGSPSSFTEVITLPTESHYHALKRLRTSDEHPLFGMLDDCILGGLEQMVCFGLKKTI</sequence>
<name>A0A5D4KG39_9BACI</name>
<protein>
    <submittedName>
        <fullName evidence="1">Uncharacterized protein</fullName>
    </submittedName>
</protein>
<dbReference type="RefSeq" id="WP_148946583.1">
    <property type="nucleotide sequence ID" value="NZ_VTEH01000005.1"/>
</dbReference>
<organism evidence="1 2">
    <name type="scientific">Rossellomorea vietnamensis</name>
    <dbReference type="NCBI Taxonomy" id="218284"/>
    <lineage>
        <taxon>Bacteria</taxon>
        <taxon>Bacillati</taxon>
        <taxon>Bacillota</taxon>
        <taxon>Bacilli</taxon>
        <taxon>Bacillales</taxon>
        <taxon>Bacillaceae</taxon>
        <taxon>Rossellomorea</taxon>
    </lineage>
</organism>
<dbReference type="EMBL" id="VTEH01000005">
    <property type="protein sequence ID" value="TYR75839.1"/>
    <property type="molecule type" value="Genomic_DNA"/>
</dbReference>
<proteinExistence type="predicted"/>